<keyword evidence="4" id="KW-1185">Reference proteome</keyword>
<dbReference type="AlphaFoldDB" id="A0AAD5W5A8"/>
<dbReference type="SUPFAM" id="SSF52540">
    <property type="entry name" value="P-loop containing nucleoside triphosphate hydrolases"/>
    <property type="match status" value="1"/>
</dbReference>
<evidence type="ECO:0000313" key="4">
    <source>
        <dbReference type="Proteomes" id="UP001213000"/>
    </source>
</evidence>
<accession>A0AAD5W5A8</accession>
<reference evidence="3" key="1">
    <citation type="submission" date="2022-07" db="EMBL/GenBank/DDBJ databases">
        <title>Genome Sequence of Leucocoprinus birnbaumii.</title>
        <authorList>
            <person name="Buettner E."/>
        </authorList>
    </citation>
    <scope>NUCLEOTIDE SEQUENCE</scope>
    <source>
        <strain evidence="3">VT141</strain>
    </source>
</reference>
<dbReference type="Pfam" id="PF24883">
    <property type="entry name" value="NPHP3_N"/>
    <property type="match status" value="1"/>
</dbReference>
<dbReference type="InterPro" id="IPR027417">
    <property type="entry name" value="P-loop_NTPase"/>
</dbReference>
<comment type="caution">
    <text evidence="3">The sequence shown here is derived from an EMBL/GenBank/DDBJ whole genome shotgun (WGS) entry which is preliminary data.</text>
</comment>
<evidence type="ECO:0000259" key="2">
    <source>
        <dbReference type="PROSITE" id="PS50837"/>
    </source>
</evidence>
<organism evidence="3 4">
    <name type="scientific">Leucocoprinus birnbaumii</name>
    <dbReference type="NCBI Taxonomy" id="56174"/>
    <lineage>
        <taxon>Eukaryota</taxon>
        <taxon>Fungi</taxon>
        <taxon>Dikarya</taxon>
        <taxon>Basidiomycota</taxon>
        <taxon>Agaricomycotina</taxon>
        <taxon>Agaricomycetes</taxon>
        <taxon>Agaricomycetidae</taxon>
        <taxon>Agaricales</taxon>
        <taxon>Agaricineae</taxon>
        <taxon>Agaricaceae</taxon>
        <taxon>Leucocoprinus</taxon>
    </lineage>
</organism>
<evidence type="ECO:0000313" key="3">
    <source>
        <dbReference type="EMBL" id="KAJ3574465.1"/>
    </source>
</evidence>
<sequence length="693" mass="78252">MASSGRGFLANAHHFSILNPVMVDNSVNTDKGSFSLLAEHTIQGAEYDSYERDPPPQCHPGTRLNIFEDILTWACNMARSSPILWLHGPAGVGKSAIMQTLAENQSDSIEPILGATIFLSRPHKRDDMRLLFSTLAYQLAVRYPSYRKHITEALNIDPRIFTKSIAEQFKRFIIKPFTTHEMLDGLPQTVLIIIDGLDECRSEGAQREVVLLIRQFAARCPNTPLIWGISSRPEPHIRAAFSTLSTRDCHWEISVPINSDQASADVERFLREQFQEIRLRYPSFFPFPSVRSSQQWPTEADFLVIVRAASGLFIFASVVIRFVMDESYGNPVSQLQKVLNVIKTMRSRGFRSTPLAILDNMYSEILSAIPLDVVPQTMRLLALSFYSLPELGYSMNFSLGVVCNWLGFGQADMYGSLQKLYSVLDIPSPATMKSSVRLKAFHSSFPDYVASLLSGPYCDIEPRKEALMGSVRVLLESFNPMDSTIDTSRIKLSWVYANEANVQDELFVASFTALAPHIIEITSWSDGSPGSQLQAFFENIDYGKSLPRSGYGGWWYAWHLGKGRWPFLSALRSWGLAEVFDLRTLDLDRVRPDGKAWALRRSPLSEPSTKSAPRFLHWDSYLELPNFLSGVTSLSRHGDWQDQVSKHVASIRKLEIPACVYLVGRGHKSAVVMHENVDSEEDDRWVYVLPYEQ</sequence>
<dbReference type="Proteomes" id="UP001213000">
    <property type="component" value="Unassembled WGS sequence"/>
</dbReference>
<dbReference type="EMBL" id="JANIEX010000067">
    <property type="protein sequence ID" value="KAJ3574465.1"/>
    <property type="molecule type" value="Genomic_DNA"/>
</dbReference>
<dbReference type="PROSITE" id="PS50837">
    <property type="entry name" value="NACHT"/>
    <property type="match status" value="1"/>
</dbReference>
<dbReference type="PANTHER" id="PTHR10039:SF14">
    <property type="entry name" value="NACHT DOMAIN-CONTAINING PROTEIN"/>
    <property type="match status" value="1"/>
</dbReference>
<gene>
    <name evidence="3" type="ORF">NP233_g1739</name>
</gene>
<evidence type="ECO:0000256" key="1">
    <source>
        <dbReference type="ARBA" id="ARBA00022737"/>
    </source>
</evidence>
<feature type="domain" description="NACHT" evidence="2">
    <location>
        <begin position="82"/>
        <end position="233"/>
    </location>
</feature>
<proteinExistence type="predicted"/>
<name>A0AAD5W5A8_9AGAR</name>
<dbReference type="Gene3D" id="3.40.50.300">
    <property type="entry name" value="P-loop containing nucleotide triphosphate hydrolases"/>
    <property type="match status" value="1"/>
</dbReference>
<dbReference type="InterPro" id="IPR007111">
    <property type="entry name" value="NACHT_NTPase"/>
</dbReference>
<protein>
    <recommendedName>
        <fullName evidence="2">NACHT domain-containing protein</fullName>
    </recommendedName>
</protein>
<dbReference type="InterPro" id="IPR056884">
    <property type="entry name" value="NPHP3-like_N"/>
</dbReference>
<keyword evidence="1" id="KW-0677">Repeat</keyword>
<dbReference type="PANTHER" id="PTHR10039">
    <property type="entry name" value="AMELOGENIN"/>
    <property type="match status" value="1"/>
</dbReference>